<feature type="coiled-coil region" evidence="1">
    <location>
        <begin position="25"/>
        <end position="54"/>
    </location>
</feature>
<sequence>MVGIIVVLIAGTVGFSIFNVISLKKEQHDTLAQQEELKAEKQELEEQLEEINAPENIEEEARNQLRLIMPGETLYMFPEEITENRGNSSGSNSGE</sequence>
<keyword evidence="2" id="KW-0812">Transmembrane</keyword>
<reference evidence="3" key="2">
    <citation type="journal article" date="2021" name="PeerJ">
        <title>Extensive microbial diversity within the chicken gut microbiome revealed by metagenomics and culture.</title>
        <authorList>
            <person name="Gilroy R."/>
            <person name="Ravi A."/>
            <person name="Getino M."/>
            <person name="Pursley I."/>
            <person name="Horton D.L."/>
            <person name="Alikhan N.F."/>
            <person name="Baker D."/>
            <person name="Gharbi K."/>
            <person name="Hall N."/>
            <person name="Watson M."/>
            <person name="Adriaenssens E.M."/>
            <person name="Foster-Nyarko E."/>
            <person name="Jarju S."/>
            <person name="Secka A."/>
            <person name="Antonio M."/>
            <person name="Oren A."/>
            <person name="Chaudhuri R.R."/>
            <person name="La Ragione R."/>
            <person name="Hildebrand F."/>
            <person name="Pallen M.J."/>
        </authorList>
    </citation>
    <scope>NUCLEOTIDE SEQUENCE</scope>
    <source>
        <strain evidence="3">ChiHcec3-6078</strain>
    </source>
</reference>
<evidence type="ECO:0000313" key="4">
    <source>
        <dbReference type="Proteomes" id="UP000824090"/>
    </source>
</evidence>
<keyword evidence="2" id="KW-0472">Membrane</keyword>
<reference evidence="3" key="1">
    <citation type="submission" date="2020-10" db="EMBL/GenBank/DDBJ databases">
        <authorList>
            <person name="Gilroy R."/>
        </authorList>
    </citation>
    <scope>NUCLEOTIDE SEQUENCE</scope>
    <source>
        <strain evidence="3">ChiHcec3-6078</strain>
    </source>
</reference>
<dbReference type="Proteomes" id="UP000824090">
    <property type="component" value="Unassembled WGS sequence"/>
</dbReference>
<comment type="caution">
    <text evidence="3">The sequence shown here is derived from an EMBL/GenBank/DDBJ whole genome shotgun (WGS) entry which is preliminary data.</text>
</comment>
<dbReference type="InterPro" id="IPR007060">
    <property type="entry name" value="FtsL/DivIC"/>
</dbReference>
<keyword evidence="2" id="KW-1133">Transmembrane helix</keyword>
<evidence type="ECO:0000256" key="2">
    <source>
        <dbReference type="SAM" id="Phobius"/>
    </source>
</evidence>
<dbReference type="Pfam" id="PF04977">
    <property type="entry name" value="DivIC"/>
    <property type="match status" value="1"/>
</dbReference>
<dbReference type="AlphaFoldDB" id="A0A9D1HZV2"/>
<proteinExistence type="predicted"/>
<name>A0A9D1HZV2_9FIRM</name>
<gene>
    <name evidence="3" type="ORF">IAC50_02555</name>
</gene>
<protein>
    <submittedName>
        <fullName evidence="3">Septum formation initiator family protein</fullName>
    </submittedName>
</protein>
<evidence type="ECO:0000313" key="3">
    <source>
        <dbReference type="EMBL" id="HIU25367.1"/>
    </source>
</evidence>
<dbReference type="EMBL" id="DVMP01000050">
    <property type="protein sequence ID" value="HIU25367.1"/>
    <property type="molecule type" value="Genomic_DNA"/>
</dbReference>
<accession>A0A9D1HZV2</accession>
<organism evidence="3 4">
    <name type="scientific">Candidatus Allocopromorpha excrementigallinarum</name>
    <dbReference type="NCBI Taxonomy" id="2840742"/>
    <lineage>
        <taxon>Bacteria</taxon>
        <taxon>Bacillati</taxon>
        <taxon>Bacillota</taxon>
        <taxon>Clostridia</taxon>
        <taxon>Eubacteriales</taxon>
        <taxon>Eubacteriaceae</taxon>
        <taxon>Eubacteriaceae incertae sedis</taxon>
        <taxon>Candidatus Allocopromorpha</taxon>
    </lineage>
</organism>
<feature type="transmembrane region" description="Helical" evidence="2">
    <location>
        <begin position="6"/>
        <end position="23"/>
    </location>
</feature>
<evidence type="ECO:0000256" key="1">
    <source>
        <dbReference type="SAM" id="Coils"/>
    </source>
</evidence>
<keyword evidence="1" id="KW-0175">Coiled coil</keyword>